<gene>
    <name evidence="2" type="ORF">COT20_01525</name>
</gene>
<organism evidence="2 3">
    <name type="scientific">bacterium (Candidatus Gribaldobacteria) CG08_land_8_20_14_0_20_39_15</name>
    <dbReference type="NCBI Taxonomy" id="2014273"/>
    <lineage>
        <taxon>Bacteria</taxon>
        <taxon>Candidatus Gribaldobacteria</taxon>
    </lineage>
</organism>
<evidence type="ECO:0000256" key="1">
    <source>
        <dbReference type="SAM" id="Phobius"/>
    </source>
</evidence>
<reference evidence="3" key="1">
    <citation type="submission" date="2017-09" db="EMBL/GenBank/DDBJ databases">
        <title>Depth-based differentiation of microbial function through sediment-hosted aquifers and enrichment of novel symbionts in the deep terrestrial subsurface.</title>
        <authorList>
            <person name="Probst A.J."/>
            <person name="Ladd B."/>
            <person name="Jarett J.K."/>
            <person name="Geller-Mcgrath D.E."/>
            <person name="Sieber C.M.K."/>
            <person name="Emerson J.B."/>
            <person name="Anantharaman K."/>
            <person name="Thomas B.C."/>
            <person name="Malmstrom R."/>
            <person name="Stieglmeier M."/>
            <person name="Klingl A."/>
            <person name="Woyke T."/>
            <person name="Ryan C.M."/>
            <person name="Banfield J.F."/>
        </authorList>
    </citation>
    <scope>NUCLEOTIDE SEQUENCE [LARGE SCALE GENOMIC DNA]</scope>
</reference>
<keyword evidence="1" id="KW-0472">Membrane</keyword>
<protein>
    <submittedName>
        <fullName evidence="2">Uncharacterized protein</fullName>
    </submittedName>
</protein>
<sequence>MSAVNYIFYISVILAPLMILIGAAVFLTSAGSPKQTKLGTSIIQWTAIGFAVILFAKGIVAIIKMILVG</sequence>
<dbReference type="EMBL" id="PEXQ01000038">
    <property type="protein sequence ID" value="PIU15591.1"/>
    <property type="molecule type" value="Genomic_DNA"/>
</dbReference>
<comment type="caution">
    <text evidence="2">The sequence shown here is derived from an EMBL/GenBank/DDBJ whole genome shotgun (WGS) entry which is preliminary data.</text>
</comment>
<dbReference type="Pfam" id="PF18895">
    <property type="entry name" value="T4SS_pilin"/>
    <property type="match status" value="1"/>
</dbReference>
<accession>A0A2M6XUQ7</accession>
<proteinExistence type="predicted"/>
<dbReference type="AlphaFoldDB" id="A0A2M6XUQ7"/>
<dbReference type="InterPro" id="IPR043993">
    <property type="entry name" value="T4SS_pilin"/>
</dbReference>
<dbReference type="Proteomes" id="UP000229784">
    <property type="component" value="Unassembled WGS sequence"/>
</dbReference>
<evidence type="ECO:0000313" key="3">
    <source>
        <dbReference type="Proteomes" id="UP000229784"/>
    </source>
</evidence>
<evidence type="ECO:0000313" key="2">
    <source>
        <dbReference type="EMBL" id="PIU15591.1"/>
    </source>
</evidence>
<keyword evidence="1" id="KW-0812">Transmembrane</keyword>
<name>A0A2M6XUQ7_9BACT</name>
<feature type="transmembrane region" description="Helical" evidence="1">
    <location>
        <begin position="42"/>
        <end position="67"/>
    </location>
</feature>
<keyword evidence="1" id="KW-1133">Transmembrane helix</keyword>
<feature type="transmembrane region" description="Helical" evidence="1">
    <location>
        <begin position="6"/>
        <end position="30"/>
    </location>
</feature>